<comment type="caution">
    <text evidence="1">The sequence shown here is derived from an EMBL/GenBank/DDBJ whole genome shotgun (WGS) entry which is preliminary data.</text>
</comment>
<dbReference type="EMBL" id="JBHSMG010000003">
    <property type="protein sequence ID" value="MFC5503010.1"/>
    <property type="molecule type" value="Genomic_DNA"/>
</dbReference>
<dbReference type="Gene3D" id="1.10.10.60">
    <property type="entry name" value="Homeodomain-like"/>
    <property type="match status" value="1"/>
</dbReference>
<gene>
    <name evidence="1" type="ORF">ACFPJ4_12235</name>
</gene>
<dbReference type="InterPro" id="IPR009057">
    <property type="entry name" value="Homeodomain-like_sf"/>
</dbReference>
<protein>
    <submittedName>
        <fullName evidence="1">TetR/AcrR family transcriptional regulator</fullName>
    </submittedName>
</protein>
<proteinExistence type="predicted"/>
<accession>A0ABW0NSE5</accession>
<organism evidence="1 2">
    <name type="scientific">Lysinimonas soli</name>
    <dbReference type="NCBI Taxonomy" id="1074233"/>
    <lineage>
        <taxon>Bacteria</taxon>
        <taxon>Bacillati</taxon>
        <taxon>Actinomycetota</taxon>
        <taxon>Actinomycetes</taxon>
        <taxon>Micrococcales</taxon>
        <taxon>Microbacteriaceae</taxon>
        <taxon>Lysinimonas</taxon>
    </lineage>
</organism>
<name>A0ABW0NSE5_9MICO</name>
<dbReference type="Proteomes" id="UP001596039">
    <property type="component" value="Unassembled WGS sequence"/>
</dbReference>
<dbReference type="Gene3D" id="1.10.357.10">
    <property type="entry name" value="Tetracycline Repressor, domain 2"/>
    <property type="match status" value="1"/>
</dbReference>
<sequence>MSSYSPSFAVELVGREHSPRQADVFARLVALTLERGFARYTLEQAAVALRCSKSTIYALAGSREQLIRAVVVSFFREAAERVERRVAAESDPVRRVEAYLLAVADELRPASAAFMDDVAAFPPAREIYERNTVIATQRVRELILDGIELRAFRDVPAEFVAEVVTSAMVRIQQGVFAKNTGLTDAESYADLANLVVNGIIRPS</sequence>
<keyword evidence="2" id="KW-1185">Reference proteome</keyword>
<evidence type="ECO:0000313" key="1">
    <source>
        <dbReference type="EMBL" id="MFC5503010.1"/>
    </source>
</evidence>
<evidence type="ECO:0000313" key="2">
    <source>
        <dbReference type="Proteomes" id="UP001596039"/>
    </source>
</evidence>
<reference evidence="2" key="1">
    <citation type="journal article" date="2019" name="Int. J. Syst. Evol. Microbiol.">
        <title>The Global Catalogue of Microorganisms (GCM) 10K type strain sequencing project: providing services to taxonomists for standard genome sequencing and annotation.</title>
        <authorList>
            <consortium name="The Broad Institute Genomics Platform"/>
            <consortium name="The Broad Institute Genome Sequencing Center for Infectious Disease"/>
            <person name="Wu L."/>
            <person name="Ma J."/>
        </authorList>
    </citation>
    <scope>NUCLEOTIDE SEQUENCE [LARGE SCALE GENOMIC DNA]</scope>
    <source>
        <strain evidence="2">CGMCC 4.6997</strain>
    </source>
</reference>
<dbReference type="RefSeq" id="WP_386740725.1">
    <property type="nucleotide sequence ID" value="NZ_JBHSMG010000003.1"/>
</dbReference>
<dbReference type="SUPFAM" id="SSF46689">
    <property type="entry name" value="Homeodomain-like"/>
    <property type="match status" value="1"/>
</dbReference>